<evidence type="ECO:0000313" key="2">
    <source>
        <dbReference type="EMBL" id="CAH1736820.1"/>
    </source>
</evidence>
<dbReference type="AlphaFoldDB" id="A0A9P0JIF9"/>
<evidence type="ECO:0000313" key="3">
    <source>
        <dbReference type="Proteomes" id="UP001154329"/>
    </source>
</evidence>
<protein>
    <submittedName>
        <fullName evidence="2">Uncharacterized protein</fullName>
    </submittedName>
</protein>
<keyword evidence="3" id="KW-1185">Reference proteome</keyword>
<sequence length="202" mass="21630">MMQNIICENQTISSSSEPILMKPDNGQSKKLSDSQNVSSTTIKRPYGSMPNLTAAITTGGDTAAIQTPTAVTVQPAEVSTEPFPYCPTPIKLANYAGPQMRHYVNAATTVPPAAAEVEIRSPSVSSDRHVSAAPNHDGSGESDAKIRDSACRPRRLWCSMPNIAIHYTDKTLDDTEIECIALMPVSGDSMTYCNGATVTEPR</sequence>
<dbReference type="Proteomes" id="UP001154329">
    <property type="component" value="Chromosome 4"/>
</dbReference>
<feature type="compositionally biased region" description="Polar residues" evidence="1">
    <location>
        <begin position="25"/>
        <end position="42"/>
    </location>
</feature>
<proteinExistence type="predicted"/>
<evidence type="ECO:0000256" key="1">
    <source>
        <dbReference type="SAM" id="MobiDB-lite"/>
    </source>
</evidence>
<reference evidence="2" key="2">
    <citation type="submission" date="2022-10" db="EMBL/GenBank/DDBJ databases">
        <authorList>
            <consortium name="ENA_rothamsted_submissions"/>
            <consortium name="culmorum"/>
            <person name="King R."/>
        </authorList>
    </citation>
    <scope>NUCLEOTIDE SEQUENCE</scope>
</reference>
<reference evidence="2" key="1">
    <citation type="submission" date="2022-02" db="EMBL/GenBank/DDBJ databases">
        <authorList>
            <person name="King R."/>
        </authorList>
    </citation>
    <scope>NUCLEOTIDE SEQUENCE</scope>
</reference>
<feature type="region of interest" description="Disordered" evidence="1">
    <location>
        <begin position="13"/>
        <end position="48"/>
    </location>
</feature>
<organism evidence="2 3">
    <name type="scientific">Aphis gossypii</name>
    <name type="common">Cotton aphid</name>
    <dbReference type="NCBI Taxonomy" id="80765"/>
    <lineage>
        <taxon>Eukaryota</taxon>
        <taxon>Metazoa</taxon>
        <taxon>Ecdysozoa</taxon>
        <taxon>Arthropoda</taxon>
        <taxon>Hexapoda</taxon>
        <taxon>Insecta</taxon>
        <taxon>Pterygota</taxon>
        <taxon>Neoptera</taxon>
        <taxon>Paraneoptera</taxon>
        <taxon>Hemiptera</taxon>
        <taxon>Sternorrhyncha</taxon>
        <taxon>Aphidomorpha</taxon>
        <taxon>Aphidoidea</taxon>
        <taxon>Aphididae</taxon>
        <taxon>Aphidini</taxon>
        <taxon>Aphis</taxon>
        <taxon>Aphis</taxon>
    </lineage>
</organism>
<feature type="region of interest" description="Disordered" evidence="1">
    <location>
        <begin position="122"/>
        <end position="147"/>
    </location>
</feature>
<accession>A0A9P0JIF9</accession>
<dbReference type="EMBL" id="OU899037">
    <property type="protein sequence ID" value="CAH1736820.1"/>
    <property type="molecule type" value="Genomic_DNA"/>
</dbReference>
<name>A0A9P0JIF9_APHGO</name>
<feature type="compositionally biased region" description="Basic and acidic residues" evidence="1">
    <location>
        <begin position="138"/>
        <end position="147"/>
    </location>
</feature>
<gene>
    <name evidence="2" type="ORF">APHIGO_LOCUS10476</name>
</gene>